<accession>A0A381VF06</accession>
<reference evidence="1" key="1">
    <citation type="submission" date="2018-05" db="EMBL/GenBank/DDBJ databases">
        <authorList>
            <person name="Lanie J.A."/>
            <person name="Ng W.-L."/>
            <person name="Kazmierczak K.M."/>
            <person name="Andrzejewski T.M."/>
            <person name="Davidsen T.M."/>
            <person name="Wayne K.J."/>
            <person name="Tettelin H."/>
            <person name="Glass J.I."/>
            <person name="Rusch D."/>
            <person name="Podicherti R."/>
            <person name="Tsui H.-C.T."/>
            <person name="Winkler M.E."/>
        </authorList>
    </citation>
    <scope>NUCLEOTIDE SEQUENCE</scope>
</reference>
<name>A0A381VF06_9ZZZZ</name>
<evidence type="ECO:0000313" key="1">
    <source>
        <dbReference type="EMBL" id="SVA38882.1"/>
    </source>
</evidence>
<organism evidence="1">
    <name type="scientific">marine metagenome</name>
    <dbReference type="NCBI Taxonomy" id="408172"/>
    <lineage>
        <taxon>unclassified sequences</taxon>
        <taxon>metagenomes</taxon>
        <taxon>ecological metagenomes</taxon>
    </lineage>
</organism>
<dbReference type="AlphaFoldDB" id="A0A381VF06"/>
<sequence>MAAKVLSVSDLLKNLKKVSFSELKRQQSGFVSWVNIKDNGRLKRIYVKTPKMFAPFGATNYNPNNVPAMNNKFAVALSFKGEEENSEIAELKTLLEKLDELVIDQTCNEKTWSKLINKKKVSREVIDSAYTHLLKQKDDDENKFPALFNLKAQVNWKDGEPYVGTKVYNTNKEVLEINFENYGEVLPKLTDMKCVFQVASVWFINKKFGLTLKLVQAKVFPSNMGQLPDFALDDDEAEEEVSKVVKKTEELCLVDDEEESEDEESESDEE</sequence>
<proteinExistence type="predicted"/>
<protein>
    <submittedName>
        <fullName evidence="1">Uncharacterized protein</fullName>
    </submittedName>
</protein>
<gene>
    <name evidence="1" type="ORF">METZ01_LOCUS91736</name>
</gene>
<dbReference type="EMBL" id="UINC01008646">
    <property type="protein sequence ID" value="SVA38882.1"/>
    <property type="molecule type" value="Genomic_DNA"/>
</dbReference>